<keyword evidence="3" id="KW-1185">Reference proteome</keyword>
<dbReference type="AlphaFoldDB" id="A0A8X6FHK7"/>
<proteinExistence type="predicted"/>
<evidence type="ECO:0000313" key="3">
    <source>
        <dbReference type="Proteomes" id="UP000887116"/>
    </source>
</evidence>
<evidence type="ECO:0000256" key="1">
    <source>
        <dbReference type="SAM" id="MobiDB-lite"/>
    </source>
</evidence>
<feature type="compositionally biased region" description="Polar residues" evidence="1">
    <location>
        <begin position="102"/>
        <end position="111"/>
    </location>
</feature>
<evidence type="ECO:0000313" key="2">
    <source>
        <dbReference type="EMBL" id="GFQ79842.1"/>
    </source>
</evidence>
<gene>
    <name evidence="2" type="primary">NCL1_04070</name>
    <name evidence="2" type="ORF">TNCT_620781</name>
</gene>
<sequence length="489" mass="52859">MDPFNTYFEKSDSKPHCSPGILILQPLGVAESVTNLTSAIFGGSATSKPPISVPSLTTNPRRTSAQDVRVDIWTRPVTLTRSSTSLKHFKERPHLLGPGDQATASSSTGSHVSRKMAFLVSPIDGPSGSTSHTLLDDDEAGADGDVDEDDDVDKADGTPSSKLRSRQYHYRQSKSSQGRMTTTSSAPQTTTSGHKSTSSSMTIPLSCSSSTAHTPGDELSPDQSICDRTCDELSKLDVRVEDLAKQIKGLDYKISTEMQSVIQMLNRLIEAQHLPPLEVVAPPSIPAGTTADLPPLTMALRSSSVQLPPMEKSRIRVYRRAISLQGTPVPLDSTLRQILGRGSKSQEELVDDIPESIAEEPAHIFPHAQTVPPSPVVESLSQPTIRCRSQSSYFNQAKSMCPNVCSSEKIELKPLASDNVTEHDDRNICSAEQPKESSVVPSNVTGEAKPAENSTIEKTSKAEIRSRSVEDLPEKPRSYAFRDSKSSAV</sequence>
<protein>
    <submittedName>
        <fullName evidence="2">Uncharacterized protein</fullName>
    </submittedName>
</protein>
<feature type="compositionally biased region" description="Acidic residues" evidence="1">
    <location>
        <begin position="136"/>
        <end position="153"/>
    </location>
</feature>
<feature type="region of interest" description="Disordered" evidence="1">
    <location>
        <begin position="44"/>
        <end position="63"/>
    </location>
</feature>
<name>A0A8X6FHK7_TRICU</name>
<comment type="caution">
    <text evidence="2">The sequence shown here is derived from an EMBL/GenBank/DDBJ whole genome shotgun (WGS) entry which is preliminary data.</text>
</comment>
<organism evidence="2 3">
    <name type="scientific">Trichonephila clavata</name>
    <name type="common">Joro spider</name>
    <name type="synonym">Nephila clavata</name>
    <dbReference type="NCBI Taxonomy" id="2740835"/>
    <lineage>
        <taxon>Eukaryota</taxon>
        <taxon>Metazoa</taxon>
        <taxon>Ecdysozoa</taxon>
        <taxon>Arthropoda</taxon>
        <taxon>Chelicerata</taxon>
        <taxon>Arachnida</taxon>
        <taxon>Araneae</taxon>
        <taxon>Araneomorphae</taxon>
        <taxon>Entelegynae</taxon>
        <taxon>Araneoidea</taxon>
        <taxon>Nephilidae</taxon>
        <taxon>Trichonephila</taxon>
    </lineage>
</organism>
<accession>A0A8X6FHK7</accession>
<feature type="compositionally biased region" description="Polar residues" evidence="1">
    <location>
        <begin position="203"/>
        <end position="213"/>
    </location>
</feature>
<feature type="compositionally biased region" description="Basic residues" evidence="1">
    <location>
        <begin position="163"/>
        <end position="172"/>
    </location>
</feature>
<dbReference type="OrthoDB" id="432483at2759"/>
<feature type="compositionally biased region" description="Low complexity" evidence="1">
    <location>
        <begin position="181"/>
        <end position="202"/>
    </location>
</feature>
<dbReference type="EMBL" id="BMAO01002317">
    <property type="protein sequence ID" value="GFQ79842.1"/>
    <property type="molecule type" value="Genomic_DNA"/>
</dbReference>
<dbReference type="Proteomes" id="UP000887116">
    <property type="component" value="Unassembled WGS sequence"/>
</dbReference>
<feature type="compositionally biased region" description="Basic and acidic residues" evidence="1">
    <location>
        <begin position="458"/>
        <end position="489"/>
    </location>
</feature>
<feature type="region of interest" description="Disordered" evidence="1">
    <location>
        <begin position="84"/>
        <end position="223"/>
    </location>
</feature>
<feature type="region of interest" description="Disordered" evidence="1">
    <location>
        <begin position="431"/>
        <end position="489"/>
    </location>
</feature>
<reference evidence="2" key="1">
    <citation type="submission" date="2020-07" db="EMBL/GenBank/DDBJ databases">
        <title>Multicomponent nature underlies the extraordinary mechanical properties of spider dragline silk.</title>
        <authorList>
            <person name="Kono N."/>
            <person name="Nakamura H."/>
            <person name="Mori M."/>
            <person name="Yoshida Y."/>
            <person name="Ohtoshi R."/>
            <person name="Malay A.D."/>
            <person name="Moran D.A.P."/>
            <person name="Tomita M."/>
            <person name="Numata K."/>
            <person name="Arakawa K."/>
        </authorList>
    </citation>
    <scope>NUCLEOTIDE SEQUENCE</scope>
</reference>